<dbReference type="EMBL" id="CAJHNJ030000109">
    <property type="protein sequence ID" value="CAG9135631.1"/>
    <property type="molecule type" value="Genomic_DNA"/>
</dbReference>
<dbReference type="Proteomes" id="UP000653454">
    <property type="component" value="Unassembled WGS sequence"/>
</dbReference>
<sequence length="77" mass="8284">MLEVGFAVRRAVGTLAYEWRADDYVVKASADSAGLVGATLVRTLIGERVDLSCAVSALLNHPNDKFRLGFCVNATIK</sequence>
<name>A0A8S4G7I9_PLUXY</name>
<proteinExistence type="predicted"/>
<evidence type="ECO:0000313" key="2">
    <source>
        <dbReference type="Proteomes" id="UP000653454"/>
    </source>
</evidence>
<evidence type="ECO:0000313" key="1">
    <source>
        <dbReference type="EMBL" id="CAG9135631.1"/>
    </source>
</evidence>
<protein>
    <submittedName>
        <fullName evidence="1">(diamondback moth) hypothetical protein</fullName>
    </submittedName>
</protein>
<gene>
    <name evidence="1" type="ORF">PLXY2_LOCUS13894</name>
</gene>
<accession>A0A8S4G7I9</accession>
<organism evidence="1 2">
    <name type="scientific">Plutella xylostella</name>
    <name type="common">Diamondback moth</name>
    <name type="synonym">Plutella maculipennis</name>
    <dbReference type="NCBI Taxonomy" id="51655"/>
    <lineage>
        <taxon>Eukaryota</taxon>
        <taxon>Metazoa</taxon>
        <taxon>Ecdysozoa</taxon>
        <taxon>Arthropoda</taxon>
        <taxon>Hexapoda</taxon>
        <taxon>Insecta</taxon>
        <taxon>Pterygota</taxon>
        <taxon>Neoptera</taxon>
        <taxon>Endopterygota</taxon>
        <taxon>Lepidoptera</taxon>
        <taxon>Glossata</taxon>
        <taxon>Ditrysia</taxon>
        <taxon>Yponomeutoidea</taxon>
        <taxon>Plutellidae</taxon>
        <taxon>Plutella</taxon>
    </lineage>
</organism>
<dbReference type="AlphaFoldDB" id="A0A8S4G7I9"/>
<comment type="caution">
    <text evidence="1">The sequence shown here is derived from an EMBL/GenBank/DDBJ whole genome shotgun (WGS) entry which is preliminary data.</text>
</comment>
<reference evidence="1" key="1">
    <citation type="submission" date="2020-11" db="EMBL/GenBank/DDBJ databases">
        <authorList>
            <person name="Whiteford S."/>
        </authorList>
    </citation>
    <scope>NUCLEOTIDE SEQUENCE</scope>
</reference>
<keyword evidence="2" id="KW-1185">Reference proteome</keyword>